<feature type="transmembrane region" description="Helical" evidence="6">
    <location>
        <begin position="77"/>
        <end position="95"/>
    </location>
</feature>
<evidence type="ECO:0000256" key="6">
    <source>
        <dbReference type="SAM" id="Phobius"/>
    </source>
</evidence>
<feature type="transmembrane region" description="Helical" evidence="6">
    <location>
        <begin position="6"/>
        <end position="31"/>
    </location>
</feature>
<dbReference type="OrthoDB" id="5348404at2759"/>
<evidence type="ECO:0000256" key="4">
    <source>
        <dbReference type="ARBA" id="ARBA00023136"/>
    </source>
</evidence>
<evidence type="ECO:0000256" key="1">
    <source>
        <dbReference type="ARBA" id="ARBA00004141"/>
    </source>
</evidence>
<gene>
    <name evidence="7" type="ORF">Amon01_000447200</name>
</gene>
<dbReference type="AlphaFoldDB" id="A0A9W7DKF1"/>
<dbReference type="SMART" id="SM01417">
    <property type="entry name" value="Solute_trans_a"/>
    <property type="match status" value="1"/>
</dbReference>
<evidence type="ECO:0000313" key="8">
    <source>
        <dbReference type="Proteomes" id="UP001165063"/>
    </source>
</evidence>
<evidence type="ECO:0000256" key="5">
    <source>
        <dbReference type="SAM" id="MobiDB-lite"/>
    </source>
</evidence>
<dbReference type="InterPro" id="IPR005178">
    <property type="entry name" value="Ostalpha/TMEM184C"/>
</dbReference>
<feature type="transmembrane region" description="Helical" evidence="6">
    <location>
        <begin position="142"/>
        <end position="161"/>
    </location>
</feature>
<feature type="transmembrane region" description="Helical" evidence="6">
    <location>
        <begin position="43"/>
        <end position="62"/>
    </location>
</feature>
<feature type="compositionally biased region" description="Low complexity" evidence="5">
    <location>
        <begin position="374"/>
        <end position="393"/>
    </location>
</feature>
<keyword evidence="8" id="KW-1185">Reference proteome</keyword>
<feature type="transmembrane region" description="Helical" evidence="6">
    <location>
        <begin position="173"/>
        <end position="194"/>
    </location>
</feature>
<evidence type="ECO:0000256" key="3">
    <source>
        <dbReference type="ARBA" id="ARBA00022989"/>
    </source>
</evidence>
<keyword evidence="4 6" id="KW-0472">Membrane</keyword>
<name>A0A9W7DKF1_AMBMO</name>
<dbReference type="EMBL" id="BSXU01002163">
    <property type="protein sequence ID" value="GMG34917.1"/>
    <property type="molecule type" value="Genomic_DNA"/>
</dbReference>
<evidence type="ECO:0000256" key="2">
    <source>
        <dbReference type="ARBA" id="ARBA00022692"/>
    </source>
</evidence>
<dbReference type="PANTHER" id="PTHR23423">
    <property type="entry name" value="ORGANIC SOLUTE TRANSPORTER-RELATED"/>
    <property type="match status" value="1"/>
</dbReference>
<comment type="caution">
    <text evidence="7">The sequence shown here is derived from an EMBL/GenBank/DDBJ whole genome shotgun (WGS) entry which is preliminary data.</text>
</comment>
<organism evidence="7 8">
    <name type="scientific">Ambrosiozyma monospora</name>
    <name type="common">Yeast</name>
    <name type="synonym">Endomycopsis monosporus</name>
    <dbReference type="NCBI Taxonomy" id="43982"/>
    <lineage>
        <taxon>Eukaryota</taxon>
        <taxon>Fungi</taxon>
        <taxon>Dikarya</taxon>
        <taxon>Ascomycota</taxon>
        <taxon>Saccharomycotina</taxon>
        <taxon>Pichiomycetes</taxon>
        <taxon>Pichiales</taxon>
        <taxon>Pichiaceae</taxon>
        <taxon>Ambrosiozyma</taxon>
    </lineage>
</organism>
<proteinExistence type="predicted"/>
<feature type="transmembrane region" description="Helical" evidence="6">
    <location>
        <begin position="215"/>
        <end position="235"/>
    </location>
</feature>
<reference evidence="7" key="1">
    <citation type="submission" date="2023-04" db="EMBL/GenBank/DDBJ databases">
        <title>Ambrosiozyma monospora NBRC 1965.</title>
        <authorList>
            <person name="Ichikawa N."/>
            <person name="Sato H."/>
            <person name="Tonouchi N."/>
        </authorList>
    </citation>
    <scope>NUCLEOTIDE SEQUENCE</scope>
    <source>
        <strain evidence="7">NBRC 1965</strain>
    </source>
</reference>
<dbReference type="Proteomes" id="UP001165063">
    <property type="component" value="Unassembled WGS sequence"/>
</dbReference>
<feature type="region of interest" description="Disordered" evidence="5">
    <location>
        <begin position="374"/>
        <end position="429"/>
    </location>
</feature>
<dbReference type="Pfam" id="PF03619">
    <property type="entry name" value="Solute_trans_a"/>
    <property type="match status" value="1"/>
</dbReference>
<sequence length="540" mass="61609">MLTRLPNSLLLACGITSGIAIVISTFAIYLQVRNYRKPFEQRYIVRILVVVPMFATTCYLTLLNQKLGEMVEPIREIYEAFVIYTFYKLLVLMLGGERHIIQMTIDKPTCQHPFPANLILKPLNISDPKDFLTIKRFILQYVWVKPLLYLIITIGLMTGWYDTNDVSWTSLYLWTGIAYNLSVTFSLYYLAIFWKCLYDELKVFHPIPKFLCVKLIIFASYWQGLFIAILNFFGVFKDIQDAPEDGSGPVKDASLGVQIQNGLLCLEMIFFALLHWKSFPYSDFTADKYPNSARLRTKTALKDWTSIGDLIYDLKTTTMYGDSYNFRNFDSANDRNLYTTSATFNQKIYQGLRYSADGKKYWIPNAGSAIGAAGGSASSNISSKSPPKSSHNNFRSHHMNRNNSSSKLTIDQKTPLLGSSSTTSSPNRVKYIDSLDSDNDAGLLFFNGEDTDNNSTLSYSHLSNNNVDPETILLSDEAFAKDEKLYRIARNKYITEDKIKYLVEYNYGNAYSNKINSLREQLNEIRHHSNSEDGALFRAV</sequence>
<keyword evidence="2 6" id="KW-0812">Transmembrane</keyword>
<protein>
    <submittedName>
        <fullName evidence="7">Unnamed protein product</fullName>
    </submittedName>
</protein>
<dbReference type="GO" id="GO:0016020">
    <property type="term" value="C:membrane"/>
    <property type="evidence" value="ECO:0007669"/>
    <property type="project" value="UniProtKB-SubCell"/>
</dbReference>
<keyword evidence="3 6" id="KW-1133">Transmembrane helix</keyword>
<comment type="subcellular location">
    <subcellularLocation>
        <location evidence="1">Membrane</location>
        <topology evidence="1">Multi-pass membrane protein</topology>
    </subcellularLocation>
</comment>
<evidence type="ECO:0000313" key="7">
    <source>
        <dbReference type="EMBL" id="GMG34917.1"/>
    </source>
</evidence>
<accession>A0A9W7DKF1</accession>